<accession>A0A842HKI3</accession>
<evidence type="ECO:0000259" key="1">
    <source>
        <dbReference type="Pfam" id="PF01526"/>
    </source>
</evidence>
<evidence type="ECO:0000313" key="2">
    <source>
        <dbReference type="EMBL" id="MBC2768796.1"/>
    </source>
</evidence>
<proteinExistence type="predicted"/>
<organism evidence="2 3">
    <name type="scientific">Pusillimonas minor</name>
    <dbReference type="NCBI Taxonomy" id="2697024"/>
    <lineage>
        <taxon>Bacteria</taxon>
        <taxon>Pseudomonadati</taxon>
        <taxon>Pseudomonadota</taxon>
        <taxon>Betaproteobacteria</taxon>
        <taxon>Burkholderiales</taxon>
        <taxon>Alcaligenaceae</taxon>
        <taxon>Pusillimonas</taxon>
    </lineage>
</organism>
<keyword evidence="3" id="KW-1185">Reference proteome</keyword>
<reference evidence="2 3" key="1">
    <citation type="submission" date="2020-08" db="EMBL/GenBank/DDBJ databases">
        <title>Paraeoetvoesia sp. YC-7-48 draft genome sequence.</title>
        <authorList>
            <person name="Yao L."/>
        </authorList>
    </citation>
    <scope>NUCLEOTIDE SEQUENCE [LARGE SCALE GENOMIC DNA]</scope>
    <source>
        <strain evidence="3">YC-7-48</strain>
    </source>
</reference>
<dbReference type="GO" id="GO:0004803">
    <property type="term" value="F:transposase activity"/>
    <property type="evidence" value="ECO:0007669"/>
    <property type="project" value="InterPro"/>
</dbReference>
<name>A0A842HKI3_9BURK</name>
<comment type="caution">
    <text evidence="2">The sequence shown here is derived from an EMBL/GenBank/DDBJ whole genome shotgun (WGS) entry which is preliminary data.</text>
</comment>
<feature type="domain" description="Tn3 transposase DDE" evidence="1">
    <location>
        <begin position="5"/>
        <end position="57"/>
    </location>
</feature>
<evidence type="ECO:0000313" key="3">
    <source>
        <dbReference type="Proteomes" id="UP000545386"/>
    </source>
</evidence>
<dbReference type="GO" id="GO:0006313">
    <property type="term" value="P:DNA transposition"/>
    <property type="evidence" value="ECO:0007669"/>
    <property type="project" value="InterPro"/>
</dbReference>
<dbReference type="RefSeq" id="WP_136223706.1">
    <property type="nucleotide sequence ID" value="NZ_JACJUU010000001.1"/>
</dbReference>
<protein>
    <submittedName>
        <fullName evidence="2">Tn3 family transposase</fullName>
    </submittedName>
</protein>
<sequence length="58" mass="6302">MCDRGLNLVTGAIVLWHAVFLERATQVARGPGSSPTPVCCSFVSSLAWEHIYGTGYYI</sequence>
<dbReference type="Proteomes" id="UP000545386">
    <property type="component" value="Unassembled WGS sequence"/>
</dbReference>
<gene>
    <name evidence="2" type="ORF">GTU67_02575</name>
</gene>
<dbReference type="AlphaFoldDB" id="A0A842HKI3"/>
<dbReference type="InterPro" id="IPR002513">
    <property type="entry name" value="Tn3_Tnp_DDE_dom"/>
</dbReference>
<dbReference type="EMBL" id="JACJUU010000001">
    <property type="protein sequence ID" value="MBC2768796.1"/>
    <property type="molecule type" value="Genomic_DNA"/>
</dbReference>
<dbReference type="Pfam" id="PF01526">
    <property type="entry name" value="DDE_Tnp_Tn3"/>
    <property type="match status" value="1"/>
</dbReference>